<dbReference type="GO" id="GO:0016020">
    <property type="term" value="C:membrane"/>
    <property type="evidence" value="ECO:0007669"/>
    <property type="project" value="InterPro"/>
</dbReference>
<keyword evidence="2" id="KW-0812">Transmembrane</keyword>
<feature type="transmembrane region" description="Helical" evidence="2">
    <location>
        <begin position="19"/>
        <end position="38"/>
    </location>
</feature>
<accession>A0A3P7J5T1</accession>
<evidence type="ECO:0000259" key="3">
    <source>
        <dbReference type="Pfam" id="PF02932"/>
    </source>
</evidence>
<dbReference type="Proteomes" id="UP000270094">
    <property type="component" value="Unassembled WGS sequence"/>
</dbReference>
<gene>
    <name evidence="4" type="ORF">SVUK_LOCUS8212</name>
</gene>
<proteinExistence type="predicted"/>
<evidence type="ECO:0000256" key="1">
    <source>
        <dbReference type="SAM" id="MobiDB-lite"/>
    </source>
</evidence>
<feature type="compositionally biased region" description="Basic and acidic residues" evidence="1">
    <location>
        <begin position="57"/>
        <end position="71"/>
    </location>
</feature>
<organism evidence="4 5">
    <name type="scientific">Strongylus vulgaris</name>
    <name type="common">Blood worm</name>
    <dbReference type="NCBI Taxonomy" id="40348"/>
    <lineage>
        <taxon>Eukaryota</taxon>
        <taxon>Metazoa</taxon>
        <taxon>Ecdysozoa</taxon>
        <taxon>Nematoda</taxon>
        <taxon>Chromadorea</taxon>
        <taxon>Rhabditida</taxon>
        <taxon>Rhabditina</taxon>
        <taxon>Rhabditomorpha</taxon>
        <taxon>Strongyloidea</taxon>
        <taxon>Strongylidae</taxon>
        <taxon>Strongylus</taxon>
    </lineage>
</organism>
<feature type="non-terminal residue" evidence="4">
    <location>
        <position position="1"/>
    </location>
</feature>
<protein>
    <recommendedName>
        <fullName evidence="3">Neurotransmitter-gated ion-channel transmembrane domain-containing protein</fullName>
    </recommendedName>
</protein>
<name>A0A3P7J5T1_STRVU</name>
<keyword evidence="2" id="KW-0472">Membrane</keyword>
<dbReference type="GO" id="GO:0006811">
    <property type="term" value="P:monoatomic ion transport"/>
    <property type="evidence" value="ECO:0007669"/>
    <property type="project" value="InterPro"/>
</dbReference>
<reference evidence="4 5" key="1">
    <citation type="submission" date="2018-11" db="EMBL/GenBank/DDBJ databases">
        <authorList>
            <consortium name="Pathogen Informatics"/>
        </authorList>
    </citation>
    <scope>NUCLEOTIDE SEQUENCE [LARGE SCALE GENOMIC DNA]</scope>
</reference>
<keyword evidence="5" id="KW-1185">Reference proteome</keyword>
<dbReference type="OrthoDB" id="442503at2759"/>
<dbReference type="SUPFAM" id="SSF90112">
    <property type="entry name" value="Neurotransmitter-gated ion-channel transmembrane pore"/>
    <property type="match status" value="1"/>
</dbReference>
<sequence>AASINSSLPAVSYVKSVDIWIGVCLAFIFAAVLEFAWVSYKGNLYTNCVAHSQRAGTMEKESNEGRRKESSNDAWGAAKTDEEVLCSDQGAPLYKKHLTWWQKWKVNADSAKMIDLKSSQFSQF</sequence>
<dbReference type="Pfam" id="PF02932">
    <property type="entry name" value="Neur_chan_memb"/>
    <property type="match status" value="1"/>
</dbReference>
<dbReference type="InterPro" id="IPR006029">
    <property type="entry name" value="Neurotrans-gated_channel_TM"/>
</dbReference>
<dbReference type="Gene3D" id="6.10.250.2810">
    <property type="match status" value="1"/>
</dbReference>
<dbReference type="InterPro" id="IPR036719">
    <property type="entry name" value="Neuro-gated_channel_TM_sf"/>
</dbReference>
<feature type="domain" description="Neurotransmitter-gated ion-channel transmembrane" evidence="3">
    <location>
        <begin position="3"/>
        <end position="40"/>
    </location>
</feature>
<keyword evidence="2" id="KW-1133">Transmembrane helix</keyword>
<dbReference type="EMBL" id="UYYB01029452">
    <property type="protein sequence ID" value="VDM73214.1"/>
    <property type="molecule type" value="Genomic_DNA"/>
</dbReference>
<evidence type="ECO:0000313" key="5">
    <source>
        <dbReference type="Proteomes" id="UP000270094"/>
    </source>
</evidence>
<evidence type="ECO:0000256" key="2">
    <source>
        <dbReference type="SAM" id="Phobius"/>
    </source>
</evidence>
<evidence type="ECO:0000313" key="4">
    <source>
        <dbReference type="EMBL" id="VDM73214.1"/>
    </source>
</evidence>
<dbReference type="AlphaFoldDB" id="A0A3P7J5T1"/>
<feature type="region of interest" description="Disordered" evidence="1">
    <location>
        <begin position="56"/>
        <end position="75"/>
    </location>
</feature>